<accession>A0A9P6R686</accession>
<feature type="region of interest" description="Disordered" evidence="1">
    <location>
        <begin position="127"/>
        <end position="179"/>
    </location>
</feature>
<name>A0A9P6R686_9FUNG</name>
<dbReference type="AlphaFoldDB" id="A0A9P6R686"/>
<dbReference type="Pfam" id="PF04727">
    <property type="entry name" value="ELMO_CED12"/>
    <property type="match status" value="2"/>
</dbReference>
<dbReference type="InterPro" id="IPR006816">
    <property type="entry name" value="ELMO_dom"/>
</dbReference>
<dbReference type="PROSITE" id="PS51335">
    <property type="entry name" value="ELMO"/>
    <property type="match status" value="1"/>
</dbReference>
<reference evidence="3" key="1">
    <citation type="journal article" date="2020" name="Fungal Divers.">
        <title>Resolving the Mortierellaceae phylogeny through synthesis of multi-gene phylogenetics and phylogenomics.</title>
        <authorList>
            <person name="Vandepol N."/>
            <person name="Liber J."/>
            <person name="Desiro A."/>
            <person name="Na H."/>
            <person name="Kennedy M."/>
            <person name="Barry K."/>
            <person name="Grigoriev I.V."/>
            <person name="Miller A.N."/>
            <person name="O'Donnell K."/>
            <person name="Stajich J.E."/>
            <person name="Bonito G."/>
        </authorList>
    </citation>
    <scope>NUCLEOTIDE SEQUENCE</scope>
    <source>
        <strain evidence="3">REB-010B</strain>
    </source>
</reference>
<organism evidence="3 4">
    <name type="scientific">Dissophora globulifera</name>
    <dbReference type="NCBI Taxonomy" id="979702"/>
    <lineage>
        <taxon>Eukaryota</taxon>
        <taxon>Fungi</taxon>
        <taxon>Fungi incertae sedis</taxon>
        <taxon>Mucoromycota</taxon>
        <taxon>Mortierellomycotina</taxon>
        <taxon>Mortierellomycetes</taxon>
        <taxon>Mortierellales</taxon>
        <taxon>Mortierellaceae</taxon>
        <taxon>Dissophora</taxon>
    </lineage>
</organism>
<feature type="compositionally biased region" description="Low complexity" evidence="1">
    <location>
        <begin position="197"/>
        <end position="212"/>
    </location>
</feature>
<evidence type="ECO:0000313" key="3">
    <source>
        <dbReference type="EMBL" id="KAG0312113.1"/>
    </source>
</evidence>
<dbReference type="Proteomes" id="UP000738325">
    <property type="component" value="Unassembled WGS sequence"/>
</dbReference>
<keyword evidence="4" id="KW-1185">Reference proteome</keyword>
<feature type="compositionally biased region" description="Polar residues" evidence="1">
    <location>
        <begin position="133"/>
        <end position="145"/>
    </location>
</feature>
<evidence type="ECO:0000256" key="1">
    <source>
        <dbReference type="SAM" id="MobiDB-lite"/>
    </source>
</evidence>
<feature type="region of interest" description="Disordered" evidence="1">
    <location>
        <begin position="544"/>
        <end position="586"/>
    </location>
</feature>
<protein>
    <recommendedName>
        <fullName evidence="2">ELMO domain-containing protein</fullName>
    </recommendedName>
</protein>
<feature type="domain" description="ELMO" evidence="2">
    <location>
        <begin position="350"/>
        <end position="516"/>
    </location>
</feature>
<comment type="caution">
    <text evidence="3">The sequence shown here is derived from an EMBL/GenBank/DDBJ whole genome shotgun (WGS) entry which is preliminary data.</text>
</comment>
<feature type="region of interest" description="Disordered" evidence="1">
    <location>
        <begin position="191"/>
        <end position="254"/>
    </location>
</feature>
<proteinExistence type="predicted"/>
<gene>
    <name evidence="3" type="ORF">BGZ99_009717</name>
</gene>
<feature type="compositionally biased region" description="Low complexity" evidence="1">
    <location>
        <begin position="544"/>
        <end position="561"/>
    </location>
</feature>
<dbReference type="InterPro" id="IPR050868">
    <property type="entry name" value="ELMO_domain-containing"/>
</dbReference>
<sequence>MAIPATSNGISTDDSNGSNNRTILTSIKYHVQQWINLVLYNSIYQNLVLLYLYRLFKFLYGFFDRTTELSRICGANNWPTPLDPLWDDEGHVTSTLVNDKHLGTIAYTTAATAVRVQLRTPIGIAANGGGGRQSSIQHQALANSHTTDRNSTDSARSVLSSQDSGSDGEKRTLVKGSSSVLSRATTAATVVDDGQELSSSSTSSSLLDNGSSTGVGDRTREVLKHRKQRSVSTASTSSHTSSNGSGTSGKIKMDLRQSRSAAGMVYRIDRCILFSKHLTLERRELEAADCDPTQITQQILRKKRFPDGGSPNSPAAKKLQYALDRIALTHHLAREINQRVHTKYDTTNPAHERKLMLLWDLLQPNEKLEGRYTKQWTYTNYSTGSENRLGFKARIQRLISGEWVGRMLGLDDLVYYAKYYPQSSKHALECSQDEVSWYSFAIVGINITAFAVQILRTRQLQYYLFLNGTDRSVYHELYCYLFHRFNGYWTTLEPKPSIMDFERVFADFKIMMVRQLARRKLMILRFDTKENLGSGGYPLSYETQQLQQRAQPPARRQQQQQRHQEKAGSGGESVAEPFEMETKKTK</sequence>
<feature type="compositionally biased region" description="Polar residues" evidence="1">
    <location>
        <begin position="152"/>
        <end position="165"/>
    </location>
</feature>
<evidence type="ECO:0000259" key="2">
    <source>
        <dbReference type="PROSITE" id="PS51335"/>
    </source>
</evidence>
<dbReference type="PANTHER" id="PTHR12771">
    <property type="entry name" value="ENGULFMENT AND CELL MOTILITY"/>
    <property type="match status" value="1"/>
</dbReference>
<evidence type="ECO:0000313" key="4">
    <source>
        <dbReference type="Proteomes" id="UP000738325"/>
    </source>
</evidence>
<feature type="compositionally biased region" description="Low complexity" evidence="1">
    <location>
        <begin position="230"/>
        <end position="249"/>
    </location>
</feature>
<dbReference type="EMBL" id="JAAAIP010000843">
    <property type="protein sequence ID" value="KAG0312113.1"/>
    <property type="molecule type" value="Genomic_DNA"/>
</dbReference>
<dbReference type="OrthoDB" id="67155at2759"/>